<dbReference type="Proteomes" id="UP000767238">
    <property type="component" value="Unassembled WGS sequence"/>
</dbReference>
<dbReference type="InterPro" id="IPR002347">
    <property type="entry name" value="SDR_fam"/>
</dbReference>
<protein>
    <submittedName>
        <fullName evidence="3">Short-chain dehydrogenases/reductase</fullName>
    </submittedName>
</protein>
<dbReference type="SUPFAM" id="SSF51735">
    <property type="entry name" value="NAD(P)-binding Rossmann-fold domains"/>
    <property type="match status" value="1"/>
</dbReference>
<comment type="caution">
    <text evidence="3">The sequence shown here is derived from an EMBL/GenBank/DDBJ whole genome shotgun (WGS) entry which is preliminary data.</text>
</comment>
<sequence length="250" mass="27696">MIMATETVLVVGSTGNIGVSAVIGALHTKCEVLAVVRNQESAEKLFKHVGTREGITIAEADITSEADMLRLVEDVKTGRLPAFQHVYAAAGGLMGPTPLHDITTEELRHYMNINFETNFFAYKATIPYLLEQGHKDSTWTLCTGGMGDAGLRAGAALTQGALYSLANVACRDLENTNVRFNEVYLNLRVEVDESAKQTGFFKASDFAKNYQEILARPEIRSARVSVFDKKDFTQLMHKKKRVDWAFKKDN</sequence>
<name>A0A9P8K9P1_AURME</name>
<reference evidence="3" key="2">
    <citation type="submission" date="2021-08" db="EMBL/GenBank/DDBJ databases">
        <authorList>
            <person name="Gostincar C."/>
            <person name="Sun X."/>
            <person name="Song Z."/>
            <person name="Gunde-Cimerman N."/>
        </authorList>
    </citation>
    <scope>NUCLEOTIDE SEQUENCE</scope>
    <source>
        <strain evidence="3">EXF-8016</strain>
    </source>
</reference>
<reference evidence="3" key="1">
    <citation type="journal article" date="2021" name="J Fungi (Basel)">
        <title>Virulence traits and population genomics of the black yeast Aureobasidium melanogenum.</title>
        <authorList>
            <person name="Cernosa A."/>
            <person name="Sun X."/>
            <person name="Gostincar C."/>
            <person name="Fang C."/>
            <person name="Gunde-Cimerman N."/>
            <person name="Song Z."/>
        </authorList>
    </citation>
    <scope>NUCLEOTIDE SEQUENCE</scope>
    <source>
        <strain evidence="3">EXF-8016</strain>
    </source>
</reference>
<feature type="non-terminal residue" evidence="3">
    <location>
        <position position="250"/>
    </location>
</feature>
<dbReference type="InterPro" id="IPR036291">
    <property type="entry name" value="NAD(P)-bd_dom_sf"/>
</dbReference>
<accession>A0A9P8K9P1</accession>
<dbReference type="Gene3D" id="3.40.50.720">
    <property type="entry name" value="NAD(P)-binding Rossmann-like Domain"/>
    <property type="match status" value="1"/>
</dbReference>
<dbReference type="AlphaFoldDB" id="A0A9P8K9P1"/>
<evidence type="ECO:0000256" key="1">
    <source>
        <dbReference type="ARBA" id="ARBA00006484"/>
    </source>
</evidence>
<dbReference type="Pfam" id="PF00106">
    <property type="entry name" value="adh_short"/>
    <property type="match status" value="1"/>
</dbReference>
<proteinExistence type="inferred from homology"/>
<dbReference type="PANTHER" id="PTHR43669">
    <property type="entry name" value="5-KETO-D-GLUCONATE 5-REDUCTASE"/>
    <property type="match status" value="1"/>
</dbReference>
<dbReference type="GO" id="GO:0016491">
    <property type="term" value="F:oxidoreductase activity"/>
    <property type="evidence" value="ECO:0007669"/>
    <property type="project" value="UniProtKB-KW"/>
</dbReference>
<comment type="similarity">
    <text evidence="1">Belongs to the short-chain dehydrogenases/reductases (SDR) family.</text>
</comment>
<evidence type="ECO:0000256" key="2">
    <source>
        <dbReference type="ARBA" id="ARBA00023002"/>
    </source>
</evidence>
<keyword evidence="2" id="KW-0560">Oxidoreductase</keyword>
<evidence type="ECO:0000313" key="4">
    <source>
        <dbReference type="Proteomes" id="UP000767238"/>
    </source>
</evidence>
<dbReference type="PANTHER" id="PTHR43669:SF3">
    <property type="entry name" value="ALCOHOL DEHYDROGENASE, PUTATIVE (AFU_ORTHOLOGUE AFUA_3G03445)-RELATED"/>
    <property type="match status" value="1"/>
</dbReference>
<evidence type="ECO:0000313" key="3">
    <source>
        <dbReference type="EMBL" id="KAH0224525.1"/>
    </source>
</evidence>
<organism evidence="3 4">
    <name type="scientific">Aureobasidium melanogenum</name>
    <name type="common">Aureobasidium pullulans var. melanogenum</name>
    <dbReference type="NCBI Taxonomy" id="46634"/>
    <lineage>
        <taxon>Eukaryota</taxon>
        <taxon>Fungi</taxon>
        <taxon>Dikarya</taxon>
        <taxon>Ascomycota</taxon>
        <taxon>Pezizomycotina</taxon>
        <taxon>Dothideomycetes</taxon>
        <taxon>Dothideomycetidae</taxon>
        <taxon>Dothideales</taxon>
        <taxon>Saccotheciaceae</taxon>
        <taxon>Aureobasidium</taxon>
    </lineage>
</organism>
<dbReference type="OrthoDB" id="10254221at2759"/>
<dbReference type="EMBL" id="JAHFYH010000018">
    <property type="protein sequence ID" value="KAH0224525.1"/>
    <property type="molecule type" value="Genomic_DNA"/>
</dbReference>
<gene>
    <name evidence="3" type="ORF">KCV03_g3521</name>
</gene>